<keyword evidence="3" id="KW-1185">Reference proteome</keyword>
<accession>A0A9P7EVK4</accession>
<dbReference type="GeneID" id="64704519"/>
<dbReference type="RefSeq" id="XP_041287264.1">
    <property type="nucleotide sequence ID" value="XM_041442260.1"/>
</dbReference>
<reference evidence="2" key="1">
    <citation type="journal article" date="2020" name="New Phytol.">
        <title>Comparative genomics reveals dynamic genome evolution in host specialist ectomycorrhizal fungi.</title>
        <authorList>
            <person name="Lofgren L.A."/>
            <person name="Nguyen N.H."/>
            <person name="Vilgalys R."/>
            <person name="Ruytinx J."/>
            <person name="Liao H.L."/>
            <person name="Branco S."/>
            <person name="Kuo A."/>
            <person name="LaButti K."/>
            <person name="Lipzen A."/>
            <person name="Andreopoulos W."/>
            <person name="Pangilinan J."/>
            <person name="Riley R."/>
            <person name="Hundley H."/>
            <person name="Na H."/>
            <person name="Barry K."/>
            <person name="Grigoriev I.V."/>
            <person name="Stajich J.E."/>
            <person name="Kennedy P.G."/>
        </authorList>
    </citation>
    <scope>NUCLEOTIDE SEQUENCE</scope>
    <source>
        <strain evidence="2">FC423</strain>
    </source>
</reference>
<dbReference type="Pfam" id="PF01693">
    <property type="entry name" value="Cauli_VI"/>
    <property type="match status" value="1"/>
</dbReference>
<dbReference type="SUPFAM" id="SSF55658">
    <property type="entry name" value="L9 N-domain-like"/>
    <property type="match status" value="1"/>
</dbReference>
<evidence type="ECO:0000313" key="2">
    <source>
        <dbReference type="EMBL" id="KAG2093706.1"/>
    </source>
</evidence>
<gene>
    <name evidence="2" type="ORF">F5147DRAFT_779220</name>
</gene>
<dbReference type="EMBL" id="JABBWM010000083">
    <property type="protein sequence ID" value="KAG2093706.1"/>
    <property type="molecule type" value="Genomic_DNA"/>
</dbReference>
<dbReference type="OrthoDB" id="3043484at2759"/>
<organism evidence="2 3">
    <name type="scientific">Suillus discolor</name>
    <dbReference type="NCBI Taxonomy" id="1912936"/>
    <lineage>
        <taxon>Eukaryota</taxon>
        <taxon>Fungi</taxon>
        <taxon>Dikarya</taxon>
        <taxon>Basidiomycota</taxon>
        <taxon>Agaricomycotina</taxon>
        <taxon>Agaricomycetes</taxon>
        <taxon>Agaricomycetidae</taxon>
        <taxon>Boletales</taxon>
        <taxon>Suillineae</taxon>
        <taxon>Suillaceae</taxon>
        <taxon>Suillus</taxon>
    </lineage>
</organism>
<dbReference type="InterPro" id="IPR009027">
    <property type="entry name" value="Ribosomal_bL9/RNase_H1_N"/>
</dbReference>
<comment type="caution">
    <text evidence="2">The sequence shown here is derived from an EMBL/GenBank/DDBJ whole genome shotgun (WGS) entry which is preliminary data.</text>
</comment>
<evidence type="ECO:0000259" key="1">
    <source>
        <dbReference type="Pfam" id="PF01693"/>
    </source>
</evidence>
<dbReference type="InterPro" id="IPR011320">
    <property type="entry name" value="RNase_H1_N"/>
</dbReference>
<sequence length="307" mass="34131">MSSSKLIVAVLGGPSPGIKEAWPSITSGHDTDPFPLAIQCFSQDQADRIMRLQNYTVKFIEGNSPSTIFATLAIFKEDITGFFPNHEEFFSIVHGWKVGIFLDRPMALAQVNGLEIQKFHKFKTLIEALHFMIFKGNIPNDESQLTSTGLTRDTKSFVTIHRSSTSQRQHGVPQPASLQQLATQFKQLQVKSPTSYQSIDSSSLPIVFHYNRSLSGITGIVFVGESDNINSDSPPAGVLGIDAEKYLFAYGYQASAIWSIIHAFREGHSSQDFTNYLCTRGMPLLEAKYLFELISGRDVYLCDSAFI</sequence>
<name>A0A9P7EVK4_9AGAM</name>
<dbReference type="AlphaFoldDB" id="A0A9P7EVK4"/>
<evidence type="ECO:0000313" key="3">
    <source>
        <dbReference type="Proteomes" id="UP000823399"/>
    </source>
</evidence>
<dbReference type="Proteomes" id="UP000823399">
    <property type="component" value="Unassembled WGS sequence"/>
</dbReference>
<proteinExistence type="predicted"/>
<feature type="domain" description="Ribonuclease H1 N-terminal" evidence="1">
    <location>
        <begin position="89"/>
        <end position="131"/>
    </location>
</feature>
<protein>
    <recommendedName>
        <fullName evidence="1">Ribonuclease H1 N-terminal domain-containing protein</fullName>
    </recommendedName>
</protein>